<dbReference type="GO" id="GO:0030313">
    <property type="term" value="C:cell envelope"/>
    <property type="evidence" value="ECO:0007669"/>
    <property type="project" value="UniProtKB-SubCell"/>
</dbReference>
<evidence type="ECO:0000256" key="2">
    <source>
        <dbReference type="ARBA" id="ARBA00023054"/>
    </source>
</evidence>
<dbReference type="InterPro" id="IPR050465">
    <property type="entry name" value="UPF0194_transport"/>
</dbReference>
<feature type="region of interest" description="Disordered" evidence="3">
    <location>
        <begin position="310"/>
        <end position="334"/>
    </location>
</feature>
<evidence type="ECO:0000256" key="3">
    <source>
        <dbReference type="SAM" id="MobiDB-lite"/>
    </source>
</evidence>
<feature type="domain" description="CzcB-like barrel-sandwich hybrid" evidence="5">
    <location>
        <begin position="66"/>
        <end position="380"/>
    </location>
</feature>
<reference evidence="7 8" key="1">
    <citation type="journal article" date="2016" name="Nat. Commun.">
        <title>Thousands of microbial genomes shed light on interconnected biogeochemical processes in an aquifer system.</title>
        <authorList>
            <person name="Anantharaman K."/>
            <person name="Brown C.T."/>
            <person name="Hug L.A."/>
            <person name="Sharon I."/>
            <person name="Castelle C.J."/>
            <person name="Probst A.J."/>
            <person name="Thomas B.C."/>
            <person name="Singh A."/>
            <person name="Wilkins M.J."/>
            <person name="Karaoz U."/>
            <person name="Brodie E.L."/>
            <person name="Williams K.H."/>
            <person name="Hubbard S.S."/>
            <person name="Banfield J.F."/>
        </authorList>
    </citation>
    <scope>NUCLEOTIDE SEQUENCE [LARGE SCALE GENOMIC DNA]</scope>
</reference>
<evidence type="ECO:0000313" key="7">
    <source>
        <dbReference type="EMBL" id="OGZ72592.1"/>
    </source>
</evidence>
<dbReference type="InterPro" id="IPR058636">
    <property type="entry name" value="Beta-barrel_YknX"/>
</dbReference>
<evidence type="ECO:0000256" key="4">
    <source>
        <dbReference type="SAM" id="Phobius"/>
    </source>
</evidence>
<comment type="subcellular location">
    <subcellularLocation>
        <location evidence="1">Cell envelope</location>
    </subcellularLocation>
</comment>
<feature type="region of interest" description="Disordered" evidence="3">
    <location>
        <begin position="551"/>
        <end position="582"/>
    </location>
</feature>
<dbReference type="STRING" id="1802214.A2908_03565"/>
<name>A0A1G2ICW6_9BACT</name>
<accession>A0A1G2ICW6</accession>
<dbReference type="Proteomes" id="UP000176774">
    <property type="component" value="Unassembled WGS sequence"/>
</dbReference>
<feature type="compositionally biased region" description="Gly residues" evidence="3">
    <location>
        <begin position="572"/>
        <end position="582"/>
    </location>
</feature>
<proteinExistence type="predicted"/>
<dbReference type="SUPFAM" id="SSF111369">
    <property type="entry name" value="HlyD-like secretion proteins"/>
    <property type="match status" value="2"/>
</dbReference>
<protein>
    <submittedName>
        <fullName evidence="7">Uncharacterized protein</fullName>
    </submittedName>
</protein>
<feature type="compositionally biased region" description="Polar residues" evidence="3">
    <location>
        <begin position="552"/>
        <end position="562"/>
    </location>
</feature>
<feature type="domain" description="YknX-like beta-barrel" evidence="6">
    <location>
        <begin position="390"/>
        <end position="462"/>
    </location>
</feature>
<organism evidence="7 8">
    <name type="scientific">Candidatus Staskawiczbacteria bacterium RIFCSPLOWO2_01_FULL_38_12b</name>
    <dbReference type="NCBI Taxonomy" id="1802214"/>
    <lineage>
        <taxon>Bacteria</taxon>
        <taxon>Candidatus Staskawicziibacteriota</taxon>
    </lineage>
</organism>
<feature type="compositionally biased region" description="Polar residues" evidence="3">
    <location>
        <begin position="319"/>
        <end position="334"/>
    </location>
</feature>
<keyword evidence="4" id="KW-1133">Transmembrane helix</keyword>
<evidence type="ECO:0000259" key="6">
    <source>
        <dbReference type="Pfam" id="PF25990"/>
    </source>
</evidence>
<dbReference type="Pfam" id="PF25990">
    <property type="entry name" value="Beta-barrel_YknX"/>
    <property type="match status" value="1"/>
</dbReference>
<dbReference type="PANTHER" id="PTHR32347">
    <property type="entry name" value="EFFLUX SYSTEM COMPONENT YKNX-RELATED"/>
    <property type="match status" value="1"/>
</dbReference>
<keyword evidence="4" id="KW-0812">Transmembrane</keyword>
<evidence type="ECO:0000256" key="1">
    <source>
        <dbReference type="ARBA" id="ARBA00004196"/>
    </source>
</evidence>
<dbReference type="Gene3D" id="2.40.30.170">
    <property type="match status" value="1"/>
</dbReference>
<evidence type="ECO:0000313" key="8">
    <source>
        <dbReference type="Proteomes" id="UP000176774"/>
    </source>
</evidence>
<sequence length="582" mass="62361">MLKKLLSVILKHKIISGILVLVLVGGLYFIFKGNDAAQAMYVFASIEKGTLITSVSGSGQISALQQVDVKPKVSGTLTYIGVNPGQQVYRGQALAYLDSKDAQKSVRDAQISLESAEISLEKLRHSQKTATQTTNDNLSGSYRDAYNRISDGFLELPSLIELSRGILYDNSGISSVCGDNLCAYGNLADADFKSEFKTMTNRAGEDYVVVKDAYDSNFQTYRSLRLDATKEEIVNMVEVTKKTTELLAQAIKSEQNMLDSLVGNINDAAAKQSRKGQVPSQITTYQNNIGSALSKLNNIISNLENADRSIKSSKRSIEDSNLTNPTDIRSQENTVSQKKAALQDAKDHLNDYAIFAPFTGVVAKSDIKYGDSVSQSTIIATMFTKQSIAQITLNEVDVAKIKVSQKATVTFDAVEDLTITGQVLEVDSIGTSSQGVVSYGIKIGFDTQDERIKPAMTVSANIIIESKQNVLLVPNSAVKSANNSSYVQVAPEGSDTSKFLAGLSASTGVALNELPGQKTIQIGSSNDSFTEVINGLQEGDIIISRTISTSSGATASQGNSLFPTGGSRNTGSTGGGFRVQTR</sequence>
<keyword evidence="4" id="KW-0472">Membrane</keyword>
<dbReference type="Gene3D" id="2.40.50.100">
    <property type="match status" value="1"/>
</dbReference>
<comment type="caution">
    <text evidence="7">The sequence shown here is derived from an EMBL/GenBank/DDBJ whole genome shotgun (WGS) entry which is preliminary data.</text>
</comment>
<gene>
    <name evidence="7" type="ORF">A2908_03565</name>
</gene>
<dbReference type="EMBL" id="MHPA01000024">
    <property type="protein sequence ID" value="OGZ72592.1"/>
    <property type="molecule type" value="Genomic_DNA"/>
</dbReference>
<dbReference type="Pfam" id="PF25973">
    <property type="entry name" value="BSH_CzcB"/>
    <property type="match status" value="1"/>
</dbReference>
<dbReference type="AlphaFoldDB" id="A0A1G2ICW6"/>
<feature type="transmembrane region" description="Helical" evidence="4">
    <location>
        <begin position="12"/>
        <end position="31"/>
    </location>
</feature>
<keyword evidence="2" id="KW-0175">Coiled coil</keyword>
<dbReference type="Gene3D" id="1.10.287.470">
    <property type="entry name" value="Helix hairpin bin"/>
    <property type="match status" value="1"/>
</dbReference>
<dbReference type="Gene3D" id="2.40.420.20">
    <property type="match status" value="1"/>
</dbReference>
<dbReference type="InterPro" id="IPR058647">
    <property type="entry name" value="BSH_CzcB-like"/>
</dbReference>
<evidence type="ECO:0000259" key="5">
    <source>
        <dbReference type="Pfam" id="PF25973"/>
    </source>
</evidence>